<dbReference type="EMBL" id="CAJOBD010010047">
    <property type="protein sequence ID" value="CAF4146323.1"/>
    <property type="molecule type" value="Genomic_DNA"/>
</dbReference>
<dbReference type="CDD" id="cd03401">
    <property type="entry name" value="SPFH_prohibitin"/>
    <property type="match status" value="1"/>
</dbReference>
<organism evidence="4 5">
    <name type="scientific">Rotaria sordida</name>
    <dbReference type="NCBI Taxonomy" id="392033"/>
    <lineage>
        <taxon>Eukaryota</taxon>
        <taxon>Metazoa</taxon>
        <taxon>Spiralia</taxon>
        <taxon>Gnathifera</taxon>
        <taxon>Rotifera</taxon>
        <taxon>Eurotatoria</taxon>
        <taxon>Bdelloidea</taxon>
        <taxon>Philodinida</taxon>
        <taxon>Philodinidae</taxon>
        <taxon>Rotaria</taxon>
    </lineage>
</organism>
<dbReference type="GO" id="GO:0005743">
    <property type="term" value="C:mitochondrial inner membrane"/>
    <property type="evidence" value="ECO:0007669"/>
    <property type="project" value="UniProtKB-SubCell"/>
</dbReference>
<dbReference type="PANTHER" id="PTHR23222">
    <property type="entry name" value="PROHIBITIN"/>
    <property type="match status" value="1"/>
</dbReference>
<gene>
    <name evidence="4" type="ORF">JBS370_LOCUS33753</name>
</gene>
<sequence>MASSRLFNNIGRIGIGLAIAGGVINSMLYNIDGGHRAVIFDRFQGVKLDVIEEGTHFMISWLHRPIIFDVRTRPRSVPSITGTKDIKAREKQSTSGDSINYILLFIISDLQTINITLRILYRARAELLPKIFTNLGLDYEERVLPSITNEILKSIVTQFDAIQLIIQRTLISQRVSELVTECAAQFGLLLDDISITHLSFGPEFTSAVELKQVAQQDIEKQRFLAEQSRQANVIAAEGVARTANLIGKALDEAGDDKFSNVFHYLVLLLF</sequence>
<comment type="similarity">
    <text evidence="1 2">Belongs to the prohibitin family.</text>
</comment>
<dbReference type="Pfam" id="PF01145">
    <property type="entry name" value="Band_7"/>
    <property type="match status" value="1"/>
</dbReference>
<comment type="caution">
    <text evidence="4">The sequence shown here is derived from an EMBL/GenBank/DDBJ whole genome shotgun (WGS) entry which is preliminary data.</text>
</comment>
<accession>A0A819Y8W9</accession>
<dbReference type="SMART" id="SM00244">
    <property type="entry name" value="PHB"/>
    <property type="match status" value="1"/>
</dbReference>
<evidence type="ECO:0000256" key="1">
    <source>
        <dbReference type="ARBA" id="ARBA00009658"/>
    </source>
</evidence>
<dbReference type="InterPro" id="IPR001107">
    <property type="entry name" value="Band_7"/>
</dbReference>
<dbReference type="PANTHER" id="PTHR23222:SF0">
    <property type="entry name" value="PROHIBITIN 1"/>
    <property type="match status" value="1"/>
</dbReference>
<proteinExistence type="inferred from homology"/>
<dbReference type="InterPro" id="IPR036013">
    <property type="entry name" value="Band_7/SPFH_dom_sf"/>
</dbReference>
<feature type="domain" description="Band 7" evidence="3">
    <location>
        <begin position="27"/>
        <end position="212"/>
    </location>
</feature>
<evidence type="ECO:0000313" key="4">
    <source>
        <dbReference type="EMBL" id="CAF4146323.1"/>
    </source>
</evidence>
<keyword evidence="2" id="KW-0472">Membrane</keyword>
<dbReference type="SUPFAM" id="SSF117892">
    <property type="entry name" value="Band 7/SPFH domain"/>
    <property type="match status" value="1"/>
</dbReference>
<dbReference type="InterPro" id="IPR000163">
    <property type="entry name" value="Prohibitin"/>
</dbReference>
<evidence type="ECO:0000256" key="2">
    <source>
        <dbReference type="RuleBase" id="RU366048"/>
    </source>
</evidence>
<keyword evidence="2" id="KW-0999">Mitochondrion inner membrane</keyword>
<evidence type="ECO:0000259" key="3">
    <source>
        <dbReference type="SMART" id="SM00244"/>
    </source>
</evidence>
<comment type="subcellular location">
    <subcellularLocation>
        <location evidence="2">Mitochondrion inner membrane</location>
    </subcellularLocation>
</comment>
<keyword evidence="2" id="KW-0496">Mitochondrion</keyword>
<dbReference type="GO" id="GO:0007005">
    <property type="term" value="P:mitochondrion organization"/>
    <property type="evidence" value="ECO:0007669"/>
    <property type="project" value="TreeGrafter"/>
</dbReference>
<protein>
    <recommendedName>
        <fullName evidence="2">Prohibitin</fullName>
    </recommendedName>
</protein>
<dbReference type="Gene3D" id="3.30.479.30">
    <property type="entry name" value="Band 7 domain"/>
    <property type="match status" value="1"/>
</dbReference>
<name>A0A819Y8W9_9BILA</name>
<evidence type="ECO:0000313" key="5">
    <source>
        <dbReference type="Proteomes" id="UP000663836"/>
    </source>
</evidence>
<dbReference type="Proteomes" id="UP000663836">
    <property type="component" value="Unassembled WGS sequence"/>
</dbReference>
<dbReference type="AlphaFoldDB" id="A0A819Y8W9"/>
<reference evidence="4" key="1">
    <citation type="submission" date="2021-02" db="EMBL/GenBank/DDBJ databases">
        <authorList>
            <person name="Nowell W R."/>
        </authorList>
    </citation>
    <scope>NUCLEOTIDE SEQUENCE</scope>
</reference>